<reference evidence="2 3" key="1">
    <citation type="submission" date="2019-09" db="EMBL/GenBank/DDBJ databases">
        <title>FDA dAtabase for Regulatory Grade micrObial Sequences (FDA-ARGOS): Supporting development and validation of Infectious Disease Dx tests.</title>
        <authorList>
            <person name="Sciortino C."/>
            <person name="Tallon L."/>
            <person name="Sadzewicz L."/>
            <person name="Vavikolanu K."/>
            <person name="Mehta A."/>
            <person name="Aluvathingal J."/>
            <person name="Nadendla S."/>
            <person name="Nandy P."/>
            <person name="Geyer C."/>
            <person name="Yan Y."/>
            <person name="Sichtig H."/>
        </authorList>
    </citation>
    <scope>NUCLEOTIDE SEQUENCE [LARGE SCALE GENOMIC DNA]</scope>
    <source>
        <strain evidence="2 3">FDAARGOS_640</strain>
    </source>
</reference>
<organism evidence="2 3">
    <name type="scientific">Dermabacter vaginalis</name>
    <dbReference type="NCBI Taxonomy" id="1630135"/>
    <lineage>
        <taxon>Bacteria</taxon>
        <taxon>Bacillati</taxon>
        <taxon>Actinomycetota</taxon>
        <taxon>Actinomycetes</taxon>
        <taxon>Micrococcales</taxon>
        <taxon>Dermabacteraceae</taxon>
        <taxon>Dermabacter</taxon>
    </lineage>
</organism>
<name>A0ABX6A550_9MICO</name>
<keyword evidence="1" id="KW-0812">Transmembrane</keyword>
<sequence>MDRGRSTQVILAFIMLAAGGILLGGAYSFAKQKKPLLAIIALAVTGLACVLVAYWRIQMG</sequence>
<feature type="transmembrane region" description="Helical" evidence="1">
    <location>
        <begin position="9"/>
        <end position="30"/>
    </location>
</feature>
<feature type="transmembrane region" description="Helical" evidence="1">
    <location>
        <begin position="36"/>
        <end position="55"/>
    </location>
</feature>
<keyword evidence="3" id="KW-1185">Reference proteome</keyword>
<proteinExistence type="predicted"/>
<dbReference type="Proteomes" id="UP000323865">
    <property type="component" value="Chromosome"/>
</dbReference>
<accession>A0ABX6A550</accession>
<dbReference type="EMBL" id="CP044108">
    <property type="protein sequence ID" value="QEU11461.1"/>
    <property type="molecule type" value="Genomic_DNA"/>
</dbReference>
<evidence type="ECO:0000313" key="3">
    <source>
        <dbReference type="Proteomes" id="UP000323865"/>
    </source>
</evidence>
<gene>
    <name evidence="2" type="ORF">FOB48_03545</name>
</gene>
<keyword evidence="1" id="KW-0472">Membrane</keyword>
<keyword evidence="1" id="KW-1133">Transmembrane helix</keyword>
<dbReference type="RefSeq" id="WP_150332921.1">
    <property type="nucleotide sequence ID" value="NZ_CP044108.1"/>
</dbReference>
<evidence type="ECO:0000256" key="1">
    <source>
        <dbReference type="SAM" id="Phobius"/>
    </source>
</evidence>
<evidence type="ECO:0008006" key="4">
    <source>
        <dbReference type="Google" id="ProtNLM"/>
    </source>
</evidence>
<protein>
    <recommendedName>
        <fullName evidence="4">Amidotransferase</fullName>
    </recommendedName>
</protein>
<evidence type="ECO:0000313" key="2">
    <source>
        <dbReference type="EMBL" id="QEU11461.1"/>
    </source>
</evidence>